<dbReference type="EMBL" id="BTSY01000004">
    <property type="protein sequence ID" value="GMT25705.1"/>
    <property type="molecule type" value="Genomic_DNA"/>
</dbReference>
<proteinExistence type="predicted"/>
<accession>A0AAV5W4U4</accession>
<keyword evidence="2" id="KW-1185">Reference proteome</keyword>
<sequence length="131" mass="15979">SNAEYINKCYENIKFLCNITKKYASQRITNSEEEYKCMTDQCLEIKFINFDAINSHFLFTIDNERMTAFFKIEQLINNKIIDYDFHHRYSNLHDRSCRSEYINHMETIFKEFKEYIFKLIDDSKKAAFLYK</sequence>
<dbReference type="Proteomes" id="UP001432322">
    <property type="component" value="Unassembled WGS sequence"/>
</dbReference>
<reference evidence="1" key="1">
    <citation type="submission" date="2023-10" db="EMBL/GenBank/DDBJ databases">
        <title>Genome assembly of Pristionchus species.</title>
        <authorList>
            <person name="Yoshida K."/>
            <person name="Sommer R.J."/>
        </authorList>
    </citation>
    <scope>NUCLEOTIDE SEQUENCE</scope>
    <source>
        <strain evidence="1">RS5133</strain>
    </source>
</reference>
<evidence type="ECO:0000313" key="2">
    <source>
        <dbReference type="Proteomes" id="UP001432322"/>
    </source>
</evidence>
<protein>
    <submittedName>
        <fullName evidence="1">Uncharacterized protein</fullName>
    </submittedName>
</protein>
<comment type="caution">
    <text evidence="1">The sequence shown here is derived from an EMBL/GenBank/DDBJ whole genome shotgun (WGS) entry which is preliminary data.</text>
</comment>
<gene>
    <name evidence="1" type="ORF">PFISCL1PPCAC_17002</name>
</gene>
<name>A0AAV5W4U4_9BILA</name>
<dbReference type="AlphaFoldDB" id="A0AAV5W4U4"/>
<feature type="non-terminal residue" evidence="1">
    <location>
        <position position="1"/>
    </location>
</feature>
<organism evidence="1 2">
    <name type="scientific">Pristionchus fissidentatus</name>
    <dbReference type="NCBI Taxonomy" id="1538716"/>
    <lineage>
        <taxon>Eukaryota</taxon>
        <taxon>Metazoa</taxon>
        <taxon>Ecdysozoa</taxon>
        <taxon>Nematoda</taxon>
        <taxon>Chromadorea</taxon>
        <taxon>Rhabditida</taxon>
        <taxon>Rhabditina</taxon>
        <taxon>Diplogasteromorpha</taxon>
        <taxon>Diplogasteroidea</taxon>
        <taxon>Neodiplogasteridae</taxon>
        <taxon>Pristionchus</taxon>
    </lineage>
</organism>
<feature type="non-terminal residue" evidence="1">
    <location>
        <position position="131"/>
    </location>
</feature>
<evidence type="ECO:0000313" key="1">
    <source>
        <dbReference type="EMBL" id="GMT25705.1"/>
    </source>
</evidence>